<dbReference type="Proteomes" id="UP000461276">
    <property type="component" value="Unassembled WGS sequence"/>
</dbReference>
<protein>
    <submittedName>
        <fullName evidence="6">Tyrosine-type recombinase/integrase</fullName>
    </submittedName>
</protein>
<dbReference type="Gene3D" id="1.10.443.10">
    <property type="entry name" value="Intergrase catalytic core"/>
    <property type="match status" value="1"/>
</dbReference>
<proteinExistence type="inferred from homology"/>
<dbReference type="PROSITE" id="PS51898">
    <property type="entry name" value="TYR_RECOMBINASE"/>
    <property type="match status" value="1"/>
</dbReference>
<evidence type="ECO:0000313" key="7">
    <source>
        <dbReference type="Proteomes" id="UP000461276"/>
    </source>
</evidence>
<feature type="coiled-coil region" evidence="4">
    <location>
        <begin position="61"/>
        <end position="88"/>
    </location>
</feature>
<dbReference type="Pfam" id="PF00589">
    <property type="entry name" value="Phage_integrase"/>
    <property type="match status" value="1"/>
</dbReference>
<feature type="domain" description="Tyr recombinase" evidence="5">
    <location>
        <begin position="225"/>
        <end position="399"/>
    </location>
</feature>
<dbReference type="GO" id="GO:0003677">
    <property type="term" value="F:DNA binding"/>
    <property type="evidence" value="ECO:0007669"/>
    <property type="project" value="UniProtKB-KW"/>
</dbReference>
<evidence type="ECO:0000259" key="5">
    <source>
        <dbReference type="PROSITE" id="PS51898"/>
    </source>
</evidence>
<dbReference type="CDD" id="cd01185">
    <property type="entry name" value="INTN1_C_like"/>
    <property type="match status" value="1"/>
</dbReference>
<keyword evidence="3" id="KW-0233">DNA recombination</keyword>
<organism evidence="6 7">
    <name type="scientific">Parabacteroides distasonis</name>
    <dbReference type="NCBI Taxonomy" id="823"/>
    <lineage>
        <taxon>Bacteria</taxon>
        <taxon>Pseudomonadati</taxon>
        <taxon>Bacteroidota</taxon>
        <taxon>Bacteroidia</taxon>
        <taxon>Bacteroidales</taxon>
        <taxon>Tannerellaceae</taxon>
        <taxon>Parabacteroides</taxon>
    </lineage>
</organism>
<keyword evidence="4" id="KW-0175">Coiled coil</keyword>
<evidence type="ECO:0000256" key="4">
    <source>
        <dbReference type="SAM" id="Coils"/>
    </source>
</evidence>
<evidence type="ECO:0000313" key="6">
    <source>
        <dbReference type="EMBL" id="MRY92755.1"/>
    </source>
</evidence>
<dbReference type="PANTHER" id="PTHR30349:SF64">
    <property type="entry name" value="PROPHAGE INTEGRASE INTD-RELATED"/>
    <property type="match status" value="1"/>
</dbReference>
<dbReference type="EMBL" id="WKMY01000002">
    <property type="protein sequence ID" value="MRY92755.1"/>
    <property type="molecule type" value="Genomic_DNA"/>
</dbReference>
<dbReference type="InterPro" id="IPR010998">
    <property type="entry name" value="Integrase_recombinase_N"/>
</dbReference>
<dbReference type="Gene3D" id="1.10.150.130">
    <property type="match status" value="1"/>
</dbReference>
<dbReference type="RefSeq" id="WP_154394970.1">
    <property type="nucleotide sequence ID" value="NZ_CP103079.1"/>
</dbReference>
<dbReference type="InterPro" id="IPR002104">
    <property type="entry name" value="Integrase_catalytic"/>
</dbReference>
<keyword evidence="2" id="KW-0238">DNA-binding</keyword>
<comment type="similarity">
    <text evidence="1">Belongs to the 'phage' integrase family.</text>
</comment>
<name>A0A7K0GSW2_PARDI</name>
<dbReference type="Pfam" id="PF13102">
    <property type="entry name" value="Phage_int_SAM_5"/>
    <property type="match status" value="1"/>
</dbReference>
<dbReference type="InterPro" id="IPR013762">
    <property type="entry name" value="Integrase-like_cat_sf"/>
</dbReference>
<dbReference type="PANTHER" id="PTHR30349">
    <property type="entry name" value="PHAGE INTEGRASE-RELATED"/>
    <property type="match status" value="1"/>
</dbReference>
<reference evidence="6 7" key="1">
    <citation type="journal article" date="2019" name="Nat. Med.">
        <title>A library of human gut bacterial isolates paired with longitudinal multiomics data enables mechanistic microbiome research.</title>
        <authorList>
            <person name="Poyet M."/>
            <person name="Groussin M."/>
            <person name="Gibbons S.M."/>
            <person name="Avila-Pacheco J."/>
            <person name="Jiang X."/>
            <person name="Kearney S.M."/>
            <person name="Perrotta A.R."/>
            <person name="Berdy B."/>
            <person name="Zhao S."/>
            <person name="Lieberman T.D."/>
            <person name="Swanson P.K."/>
            <person name="Smith M."/>
            <person name="Roesemann S."/>
            <person name="Alexander J.E."/>
            <person name="Rich S.A."/>
            <person name="Livny J."/>
            <person name="Vlamakis H."/>
            <person name="Clish C."/>
            <person name="Bullock K."/>
            <person name="Deik A."/>
            <person name="Scott J."/>
            <person name="Pierce K.A."/>
            <person name="Xavier R.J."/>
            <person name="Alm E.J."/>
        </authorList>
    </citation>
    <scope>NUCLEOTIDE SEQUENCE [LARGE SCALE GENOMIC DNA]</scope>
    <source>
        <strain evidence="6 7">BIOML-A9</strain>
    </source>
</reference>
<dbReference type="InterPro" id="IPR050090">
    <property type="entry name" value="Tyrosine_recombinase_XerCD"/>
</dbReference>
<dbReference type="InterPro" id="IPR035386">
    <property type="entry name" value="Arm-DNA-bind_5"/>
</dbReference>
<dbReference type="SUPFAM" id="SSF56349">
    <property type="entry name" value="DNA breaking-rejoining enzymes"/>
    <property type="match status" value="1"/>
</dbReference>
<evidence type="ECO:0000256" key="2">
    <source>
        <dbReference type="ARBA" id="ARBA00023125"/>
    </source>
</evidence>
<sequence length="442" mass="51281">MRSTFKLLFYINRQKIKKNGKCPVMGRITLDGKVSQYSTGEDVQPKFWDANKGRAVIHGQNPETSIELRGLNRKLEELEEKARTAYKKSVDSAGYVSAEIIKNAVTGKAQPKEHLLALFDEHNEEYAKRVGIDRTHHTYIRYLTTRKHLYNFLQYKYGVEDVTLRSIDMQFIENFHFYLSTILKLKTISLNDYLILLCKIVRLAVKRRILSRYPFTGYKLEIPPTLHRHLTGEQLAKVMAIDLPTYRLCHTRDLFVFSTFTGLGRAEMAELSERHIVTAPDGSKWIHINRQKTKVECRIKLLDIPLRIMEKYKGEGENGRLFRVPATCSLSRSLKIIGEMCGLECHLTYYMSRHTYATEICLSNGVPIETISKMMGHSSIRTTQIYAEITNQKVRRDFGKLSKETKGMYSLPDDNMPSRVYQRGRYSGWKKECDQEKNEKVP</sequence>
<dbReference type="Pfam" id="PF17293">
    <property type="entry name" value="Arm-DNA-bind_5"/>
    <property type="match status" value="1"/>
</dbReference>
<evidence type="ECO:0000256" key="1">
    <source>
        <dbReference type="ARBA" id="ARBA00008857"/>
    </source>
</evidence>
<dbReference type="AlphaFoldDB" id="A0A7K0GSW2"/>
<gene>
    <name evidence="6" type="ORF">GKD67_05870</name>
</gene>
<evidence type="ECO:0000256" key="3">
    <source>
        <dbReference type="ARBA" id="ARBA00023172"/>
    </source>
</evidence>
<dbReference type="InterPro" id="IPR025269">
    <property type="entry name" value="SAM-like_dom"/>
</dbReference>
<dbReference type="GO" id="GO:0006310">
    <property type="term" value="P:DNA recombination"/>
    <property type="evidence" value="ECO:0007669"/>
    <property type="project" value="UniProtKB-KW"/>
</dbReference>
<dbReference type="InterPro" id="IPR011010">
    <property type="entry name" value="DNA_brk_join_enz"/>
</dbReference>
<dbReference type="GO" id="GO:0015074">
    <property type="term" value="P:DNA integration"/>
    <property type="evidence" value="ECO:0007669"/>
    <property type="project" value="InterPro"/>
</dbReference>
<accession>A0A7K0GSW2</accession>
<comment type="caution">
    <text evidence="6">The sequence shown here is derived from an EMBL/GenBank/DDBJ whole genome shotgun (WGS) entry which is preliminary data.</text>
</comment>